<reference evidence="1 2" key="1">
    <citation type="submission" date="2019-06" db="EMBL/GenBank/DDBJ databases">
        <title>Draft genome of Aliikangiella marina GYP-15.</title>
        <authorList>
            <person name="Wang G."/>
        </authorList>
    </citation>
    <scope>NUCLEOTIDE SEQUENCE [LARGE SCALE GENOMIC DNA]</scope>
    <source>
        <strain evidence="1 2">GYP-15</strain>
    </source>
</reference>
<evidence type="ECO:0000313" key="1">
    <source>
        <dbReference type="EMBL" id="TQV72335.1"/>
    </source>
</evidence>
<name>A0A545T570_9GAMM</name>
<protein>
    <submittedName>
        <fullName evidence="1">Uncharacterized protein</fullName>
    </submittedName>
</protein>
<sequence length="152" mass="17607">MLWEEYKSEFIPNGLQRDLLIRDVDTQDWQSVIHFLKSSHARLIFYVDGKEAPLPNNFAAFINDPSHQYLLSVNLGGVDMNCPFNSADQIELLFDPVMIDDEFKANLIFRLMSTIGRTLDKPVYCAHVDEYRDPVFQYTPGQSVEYLAKLKK</sequence>
<dbReference type="Proteomes" id="UP000317839">
    <property type="component" value="Unassembled WGS sequence"/>
</dbReference>
<dbReference type="AlphaFoldDB" id="A0A545T570"/>
<gene>
    <name evidence="1" type="ORF">FLL45_19145</name>
</gene>
<comment type="caution">
    <text evidence="1">The sequence shown here is derived from an EMBL/GenBank/DDBJ whole genome shotgun (WGS) entry which is preliminary data.</text>
</comment>
<dbReference type="EMBL" id="VIKR01000005">
    <property type="protein sequence ID" value="TQV72335.1"/>
    <property type="molecule type" value="Genomic_DNA"/>
</dbReference>
<dbReference type="OrthoDB" id="7875217at2"/>
<accession>A0A545T570</accession>
<dbReference type="RefSeq" id="WP_142943665.1">
    <property type="nucleotide sequence ID" value="NZ_VIKR01000005.1"/>
</dbReference>
<evidence type="ECO:0000313" key="2">
    <source>
        <dbReference type="Proteomes" id="UP000317839"/>
    </source>
</evidence>
<organism evidence="1 2">
    <name type="scientific">Aliikangiella marina</name>
    <dbReference type="NCBI Taxonomy" id="1712262"/>
    <lineage>
        <taxon>Bacteria</taxon>
        <taxon>Pseudomonadati</taxon>
        <taxon>Pseudomonadota</taxon>
        <taxon>Gammaproteobacteria</taxon>
        <taxon>Oceanospirillales</taxon>
        <taxon>Pleioneaceae</taxon>
        <taxon>Aliikangiella</taxon>
    </lineage>
</organism>
<keyword evidence="2" id="KW-1185">Reference proteome</keyword>
<proteinExistence type="predicted"/>